<dbReference type="eggNOG" id="COG1214">
    <property type="taxonomic scope" value="Bacteria"/>
</dbReference>
<protein>
    <submittedName>
        <fullName evidence="2">O-sialoglycoprotein endopeptidase</fullName>
    </submittedName>
</protein>
<proteinExistence type="predicted"/>
<dbReference type="Gene3D" id="3.30.420.40">
    <property type="match status" value="1"/>
</dbReference>
<dbReference type="InterPro" id="IPR043129">
    <property type="entry name" value="ATPase_NBD"/>
</dbReference>
<gene>
    <name evidence="2" type="ORF">M787_003435</name>
</gene>
<dbReference type="Proteomes" id="UP000019147">
    <property type="component" value="Chromosome"/>
</dbReference>
<dbReference type="EMBL" id="CP015840">
    <property type="protein sequence ID" value="ANG66361.1"/>
    <property type="molecule type" value="Genomic_DNA"/>
</dbReference>
<dbReference type="InterPro" id="IPR000905">
    <property type="entry name" value="Gcp-like_dom"/>
</dbReference>
<organism evidence="2 3">
    <name type="scientific">Chlamydia gallinacea 08-1274/3</name>
    <dbReference type="NCBI Taxonomy" id="1143323"/>
    <lineage>
        <taxon>Bacteria</taxon>
        <taxon>Pseudomonadati</taxon>
        <taxon>Chlamydiota</taxon>
        <taxon>Chlamydiia</taxon>
        <taxon>Chlamydiales</taxon>
        <taxon>Chlamydiaceae</taxon>
        <taxon>Chlamydia/Chlamydophila group</taxon>
        <taxon>Chlamydia</taxon>
    </lineage>
</organism>
<evidence type="ECO:0000313" key="3">
    <source>
        <dbReference type="Proteomes" id="UP000019147"/>
    </source>
</evidence>
<dbReference type="AlphaFoldDB" id="A0A173DZK4"/>
<dbReference type="RefSeq" id="WP_021828179.1">
    <property type="nucleotide sequence ID" value="NZ_CP015840.1"/>
</dbReference>
<name>A0A173DZK4_9CHLA</name>
<dbReference type="OrthoDB" id="21465at2"/>
<dbReference type="KEGG" id="cgz:M787_003435"/>
<accession>A0A173DZK4</accession>
<evidence type="ECO:0000259" key="1">
    <source>
        <dbReference type="Pfam" id="PF00814"/>
    </source>
</evidence>
<dbReference type="Pfam" id="PF00814">
    <property type="entry name" value="TsaD"/>
    <property type="match status" value="1"/>
</dbReference>
<dbReference type="SUPFAM" id="SSF53067">
    <property type="entry name" value="Actin-like ATPase domain"/>
    <property type="match status" value="1"/>
</dbReference>
<evidence type="ECO:0000313" key="2">
    <source>
        <dbReference type="EMBL" id="ANG66361.1"/>
    </source>
</evidence>
<feature type="domain" description="Gcp-like" evidence="1">
    <location>
        <begin position="41"/>
        <end position="99"/>
    </location>
</feature>
<dbReference type="STRING" id="1143323.M787_003435"/>
<sequence>MHFYRYIIIDTSGYQPFLAYVDHQKIIQQWSLPTGPDQGMVLEFILKNSNLFFQGIGVAVGPGNFSATRVGLSFAQGLALSRSIPVVGYSSLEGYLTPQDKGKALVLPLGRKGGVVTLSSDLSEEGFIFANNGVGPGVLLSYDEASAYCLSHECYHVVSPNPDLFRHSFSSRIRLEKTAPAVDHIRRNIVAQLMFVECSQQLVPDYRSCSCFF</sequence>
<dbReference type="GeneID" id="81478357"/>
<reference evidence="2 3" key="1">
    <citation type="journal article" date="2014" name="Syst. Appl. Microbiol.">
        <title>Evidence for the existence of two new members of the family Chlamydiaceae and proposal of Chlamydia avium sp. nov. and Chlamydia gallinacea sp. nov.</title>
        <authorList>
            <person name="Sachse K."/>
            <person name="Laroucau K."/>
            <person name="Riege K."/>
            <person name="Wehner S."/>
            <person name="Dilcher M."/>
            <person name="Creasy H.H."/>
            <person name="Weidmann M."/>
            <person name="Myers G."/>
            <person name="Vorimore F."/>
            <person name="Vicari N."/>
            <person name="Magnino S."/>
            <person name="Liebler-Tenorio E."/>
            <person name="Ruettger A."/>
            <person name="Bavoil P.M."/>
            <person name="Hufert F.T."/>
            <person name="Rossello-Mora R."/>
            <person name="Marz M."/>
        </authorList>
    </citation>
    <scope>NUCLEOTIDE SEQUENCE [LARGE SCALE GENOMIC DNA]</scope>
    <source>
        <strain evidence="2 3">08-1274/3</strain>
    </source>
</reference>